<accession>A0ACD0NLW5</accession>
<protein>
    <submittedName>
        <fullName evidence="1">NAD(P)-binding protein</fullName>
    </submittedName>
</protein>
<name>A0ACD0NLW5_9BASI</name>
<reference evidence="1 2" key="1">
    <citation type="journal article" date="2018" name="Mol. Biol. Evol.">
        <title>Broad Genomic Sampling Reveals a Smut Pathogenic Ancestry of the Fungal Clade Ustilaginomycotina.</title>
        <authorList>
            <person name="Kijpornyongpan T."/>
            <person name="Mondo S.J."/>
            <person name="Barry K."/>
            <person name="Sandor L."/>
            <person name="Lee J."/>
            <person name="Lipzen A."/>
            <person name="Pangilinan J."/>
            <person name="LaButti K."/>
            <person name="Hainaut M."/>
            <person name="Henrissat B."/>
            <person name="Grigoriev I.V."/>
            <person name="Spatafora J.W."/>
            <person name="Aime M.C."/>
        </authorList>
    </citation>
    <scope>NUCLEOTIDE SEQUENCE [LARGE SCALE GENOMIC DNA]</scope>
    <source>
        <strain evidence="1 2">SA 807</strain>
    </source>
</reference>
<keyword evidence="2" id="KW-1185">Reference proteome</keyword>
<proteinExistence type="predicted"/>
<evidence type="ECO:0000313" key="1">
    <source>
        <dbReference type="EMBL" id="PWN46767.1"/>
    </source>
</evidence>
<dbReference type="EMBL" id="KZ820719">
    <property type="protein sequence ID" value="PWN46767.1"/>
    <property type="molecule type" value="Genomic_DNA"/>
</dbReference>
<dbReference type="Proteomes" id="UP000245626">
    <property type="component" value="Unassembled WGS sequence"/>
</dbReference>
<gene>
    <name evidence="1" type="ORF">IE53DRAFT_391745</name>
</gene>
<sequence>MRALRTLEDHKILVKVEKVTLNPTDWKHAFLISGAGNTLGCDFFGTVVQVRDPVEGVEVGDKVGGFVHGGKYEDRGSFAEYLVTDARLVYKVDPGFLEEGGEDSGHEAASFGVGGFTSVQALYHRLGLRLPSDLESLRTPPPLSENSPTLLVWSGSTSVGQFAIQLARLSGHRVITTSNPRNHDYLTSLGAHECFDYRDESVPETISSKYPNLDKALDCISEKGTQSLCVRSLGKGISKGQVIVLLKPEKEAIQLGQPQIEIVHILAYTALGRPFSYGRSAYYDQERVDKDSQDMMEWCRGDQGHFYRLIKSGLVKGNRIKLMSGGLEAIQEGLVYIRDGKVSAEKLGYTISS</sequence>
<organism evidence="1 2">
    <name type="scientific">Violaceomyces palustris</name>
    <dbReference type="NCBI Taxonomy" id="1673888"/>
    <lineage>
        <taxon>Eukaryota</taxon>
        <taxon>Fungi</taxon>
        <taxon>Dikarya</taxon>
        <taxon>Basidiomycota</taxon>
        <taxon>Ustilaginomycotina</taxon>
        <taxon>Ustilaginomycetes</taxon>
        <taxon>Violaceomycetales</taxon>
        <taxon>Violaceomycetaceae</taxon>
        <taxon>Violaceomyces</taxon>
    </lineage>
</organism>
<evidence type="ECO:0000313" key="2">
    <source>
        <dbReference type="Proteomes" id="UP000245626"/>
    </source>
</evidence>